<proteinExistence type="predicted"/>
<gene>
    <name evidence="2" type="ORF">K505DRAFT_295575</name>
</gene>
<dbReference type="OrthoDB" id="3794817at2759"/>
<name>A0A6A6XTI8_9PLEO</name>
<reference evidence="2" key="1">
    <citation type="journal article" date="2020" name="Stud. Mycol.">
        <title>101 Dothideomycetes genomes: a test case for predicting lifestyles and emergence of pathogens.</title>
        <authorList>
            <person name="Haridas S."/>
            <person name="Albert R."/>
            <person name="Binder M."/>
            <person name="Bloem J."/>
            <person name="Labutti K."/>
            <person name="Salamov A."/>
            <person name="Andreopoulos B."/>
            <person name="Baker S."/>
            <person name="Barry K."/>
            <person name="Bills G."/>
            <person name="Bluhm B."/>
            <person name="Cannon C."/>
            <person name="Castanera R."/>
            <person name="Culley D."/>
            <person name="Daum C."/>
            <person name="Ezra D."/>
            <person name="Gonzalez J."/>
            <person name="Henrissat B."/>
            <person name="Kuo A."/>
            <person name="Liang C."/>
            <person name="Lipzen A."/>
            <person name="Lutzoni F."/>
            <person name="Magnuson J."/>
            <person name="Mondo S."/>
            <person name="Nolan M."/>
            <person name="Ohm R."/>
            <person name="Pangilinan J."/>
            <person name="Park H.-J."/>
            <person name="Ramirez L."/>
            <person name="Alfaro M."/>
            <person name="Sun H."/>
            <person name="Tritt A."/>
            <person name="Yoshinaga Y."/>
            <person name="Zwiers L.-H."/>
            <person name="Turgeon B."/>
            <person name="Goodwin S."/>
            <person name="Spatafora J."/>
            <person name="Crous P."/>
            <person name="Grigoriev I."/>
        </authorList>
    </citation>
    <scope>NUCLEOTIDE SEQUENCE</scope>
    <source>
        <strain evidence="2">CBS 109.77</strain>
    </source>
</reference>
<dbReference type="EMBL" id="MU001774">
    <property type="protein sequence ID" value="KAF2798887.1"/>
    <property type="molecule type" value="Genomic_DNA"/>
</dbReference>
<dbReference type="Proteomes" id="UP000799757">
    <property type="component" value="Unassembled WGS sequence"/>
</dbReference>
<evidence type="ECO:0000259" key="1">
    <source>
        <dbReference type="Pfam" id="PF17111"/>
    </source>
</evidence>
<evidence type="ECO:0000313" key="2">
    <source>
        <dbReference type="EMBL" id="KAF2798887.1"/>
    </source>
</evidence>
<evidence type="ECO:0000313" key="3">
    <source>
        <dbReference type="Proteomes" id="UP000799757"/>
    </source>
</evidence>
<dbReference type="AlphaFoldDB" id="A0A6A6XTI8"/>
<feature type="domain" description="Azaphilone pigments biosynthesis cluster protein L N-terminal" evidence="1">
    <location>
        <begin position="3"/>
        <end position="179"/>
    </location>
</feature>
<dbReference type="Pfam" id="PF17111">
    <property type="entry name" value="PigL_N"/>
    <property type="match status" value="1"/>
</dbReference>
<organism evidence="2 3">
    <name type="scientific">Melanomma pulvis-pyrius CBS 109.77</name>
    <dbReference type="NCBI Taxonomy" id="1314802"/>
    <lineage>
        <taxon>Eukaryota</taxon>
        <taxon>Fungi</taxon>
        <taxon>Dikarya</taxon>
        <taxon>Ascomycota</taxon>
        <taxon>Pezizomycotina</taxon>
        <taxon>Dothideomycetes</taxon>
        <taxon>Pleosporomycetidae</taxon>
        <taxon>Pleosporales</taxon>
        <taxon>Melanommataceae</taxon>
        <taxon>Melanomma</taxon>
    </lineage>
</organism>
<protein>
    <recommendedName>
        <fullName evidence="1">Azaphilone pigments biosynthesis cluster protein L N-terminal domain-containing protein</fullName>
    </recommendedName>
</protein>
<accession>A0A6A6XTI8</accession>
<keyword evidence="3" id="KW-1185">Reference proteome</keyword>
<feature type="non-terminal residue" evidence="2">
    <location>
        <position position="230"/>
    </location>
</feature>
<dbReference type="InterPro" id="IPR031348">
    <property type="entry name" value="PigL_N"/>
</dbReference>
<sequence length="230" mass="25233">MVEPLSIAASVVGLVSAGGKLTAALVSLISNVQNAESLALVALQEISETTTLLSHLQTYALGETQANPERSSLILLDQVITTLTGCVTTYSGLQALLDELKAGDKMSMFDKLKWARNQSKVSTFIQRLQNHKSSLSVMLSILHCISLKEAQEATVQLYKLTEQALHSNQDLAARMNHFERSDSVHLNTVSPPPPVLHDTTKLSAIEEYNETLVYDTWTSPTQHAFEKDLQ</sequence>